<reference evidence="2" key="1">
    <citation type="journal article" date="2020" name="mSystems">
        <title>Genome- and Community-Level Interaction Insights into Carbon Utilization and Element Cycling Functions of Hydrothermarchaeota in Hydrothermal Sediment.</title>
        <authorList>
            <person name="Zhou Z."/>
            <person name="Liu Y."/>
            <person name="Xu W."/>
            <person name="Pan J."/>
            <person name="Luo Z.H."/>
            <person name="Li M."/>
        </authorList>
    </citation>
    <scope>NUCLEOTIDE SEQUENCE [LARGE SCALE GENOMIC DNA]</scope>
    <source>
        <strain evidence="2">SpSt-339</strain>
    </source>
</reference>
<evidence type="ECO:0008006" key="3">
    <source>
        <dbReference type="Google" id="ProtNLM"/>
    </source>
</evidence>
<evidence type="ECO:0000313" key="2">
    <source>
        <dbReference type="EMBL" id="HEN15209.1"/>
    </source>
</evidence>
<keyword evidence="1" id="KW-0732">Signal</keyword>
<comment type="caution">
    <text evidence="2">The sequence shown here is derived from an EMBL/GenBank/DDBJ whole genome shotgun (WGS) entry which is preliminary data.</text>
</comment>
<feature type="signal peptide" evidence="1">
    <location>
        <begin position="1"/>
        <end position="28"/>
    </location>
</feature>
<dbReference type="EMBL" id="DSOK01000201">
    <property type="protein sequence ID" value="HEN15209.1"/>
    <property type="molecule type" value="Genomic_DNA"/>
</dbReference>
<proteinExistence type="predicted"/>
<evidence type="ECO:0000256" key="1">
    <source>
        <dbReference type="SAM" id="SignalP"/>
    </source>
</evidence>
<gene>
    <name evidence="2" type="ORF">ENQ76_07055</name>
</gene>
<feature type="chain" id="PRO_5028055038" description="DUF1570 domain-containing protein" evidence="1">
    <location>
        <begin position="29"/>
        <end position="259"/>
    </location>
</feature>
<sequence>MPAPLLRTLWLVLLLAAAERVLPATGHAAGWVDEQQYGVFVIRSDFPLRDVAELVAGLGELQKDIEATLELKCQNKPIEIYLFRNRWAYNSYVRKSVPDGDGRPALYVAGNDVGRVYAYRRAELETDLRHETTHALLHNALPYVPLWLDEGLAEYFENPAALRAAGSPHRRNLAFAIRLGWRPNLAELEAKRTLAEMGGREYRDAWGWVHFLLHGPPEARAALQEFLTTIPTGREPTPLSISLRRRIPDLERRVVEHLR</sequence>
<name>A0A7C2NXH9_9PLAN</name>
<protein>
    <recommendedName>
        <fullName evidence="3">DUF1570 domain-containing protein</fullName>
    </recommendedName>
</protein>
<dbReference type="AlphaFoldDB" id="A0A7C2NXH9"/>
<organism evidence="2">
    <name type="scientific">Schlesneria paludicola</name>
    <dbReference type="NCBI Taxonomy" id="360056"/>
    <lineage>
        <taxon>Bacteria</taxon>
        <taxon>Pseudomonadati</taxon>
        <taxon>Planctomycetota</taxon>
        <taxon>Planctomycetia</taxon>
        <taxon>Planctomycetales</taxon>
        <taxon>Planctomycetaceae</taxon>
        <taxon>Schlesneria</taxon>
    </lineage>
</organism>
<accession>A0A7C2NXH9</accession>